<evidence type="ECO:0000256" key="10">
    <source>
        <dbReference type="PIRSR" id="PIRSR000362-2"/>
    </source>
</evidence>
<evidence type="ECO:0000256" key="1">
    <source>
        <dbReference type="ARBA" id="ARBA00001974"/>
    </source>
</evidence>
<accession>A0AAW0DF02</accession>
<keyword evidence="5 8" id="KW-0521">NADP</keyword>
<evidence type="ECO:0000256" key="8">
    <source>
        <dbReference type="PIRNR" id="PIRNR000362"/>
    </source>
</evidence>
<dbReference type="Gene3D" id="3.50.50.60">
    <property type="entry name" value="FAD/NAD(P)-binding domain"/>
    <property type="match status" value="1"/>
</dbReference>
<feature type="binding site" evidence="9">
    <location>
        <position position="77"/>
    </location>
    <ligand>
        <name>FAD</name>
        <dbReference type="ChEBI" id="CHEBI:57692"/>
    </ligand>
</feature>
<feature type="compositionally biased region" description="Polar residues" evidence="11">
    <location>
        <begin position="470"/>
        <end position="482"/>
    </location>
</feature>
<comment type="catalytic activity">
    <reaction evidence="7 8">
        <text>2 reduced [adrenodoxin] + NADP(+) + H(+) = 2 oxidized [adrenodoxin] + NADPH</text>
        <dbReference type="Rhea" id="RHEA:42312"/>
        <dbReference type="Rhea" id="RHEA-COMP:9998"/>
        <dbReference type="Rhea" id="RHEA-COMP:9999"/>
        <dbReference type="ChEBI" id="CHEBI:15378"/>
        <dbReference type="ChEBI" id="CHEBI:33737"/>
        <dbReference type="ChEBI" id="CHEBI:33738"/>
        <dbReference type="ChEBI" id="CHEBI:57783"/>
        <dbReference type="ChEBI" id="CHEBI:58349"/>
        <dbReference type="EC" id="1.18.1.6"/>
    </reaction>
</comment>
<evidence type="ECO:0000256" key="7">
    <source>
        <dbReference type="ARBA" id="ARBA00048933"/>
    </source>
</evidence>
<keyword evidence="8" id="KW-0496">Mitochondrion</keyword>
<dbReference type="Proteomes" id="UP001383192">
    <property type="component" value="Unassembled WGS sequence"/>
</dbReference>
<dbReference type="InterPro" id="IPR021163">
    <property type="entry name" value="Ferredox_Rdtase_adrenod"/>
</dbReference>
<dbReference type="InterPro" id="IPR055275">
    <property type="entry name" value="Ferredox_Rdtase"/>
</dbReference>
<keyword evidence="6 8" id="KW-0560">Oxidoreductase</keyword>
<feature type="compositionally biased region" description="Basic and acidic residues" evidence="11">
    <location>
        <begin position="458"/>
        <end position="469"/>
    </location>
</feature>
<evidence type="ECO:0000256" key="3">
    <source>
        <dbReference type="ARBA" id="ARBA00022630"/>
    </source>
</evidence>
<sequence length="482" mass="52972">MKLGIVGGGPSGFYVASRILSRTTRPLRIDIYDRLWAPHGLVRYGVAPDHPEVKNCTHKFDEAAKDPRLRFFGNVNVGNGSGGFSHNTQLPVQSLLKSYTHLLLSTGCPRPNLHPALPPQKDAIVPAIDIVHWYTAHPSNPSPPPLDRIKHVSIIGLGNVSLDVARMLLMSPEELGAYDVPEKVLDVLKRSTVEHVSIIGRRGPLEAAFTTKELREMMDLKEASMVPLDPALLEVKEGTKLTRQQSRTLDLLKKGSKNKTKQKKSWSFEFYRNPLGVDASQGSQTLSLSHTQVDPETSRAVPTGITTQFPTDLIITSLGFHGEPFLLPSSTPETSRDLYSPTLGHLLTVAPANRLLSPQPSGHILKNMYASGWAAMGAKGVLAATMMDAYSVVDGERGVLESLSGEPTASEGATEEELLASSTEPHLDSIPSEVEDGLKRRVVTTYNDWKAIDEEEVKRAREGKERERMTSWQEVQQFLGSR</sequence>
<dbReference type="EMBL" id="JAYKXP010000017">
    <property type="protein sequence ID" value="KAK7049314.1"/>
    <property type="molecule type" value="Genomic_DNA"/>
</dbReference>
<feature type="binding site" evidence="10">
    <location>
        <begin position="201"/>
        <end position="202"/>
    </location>
    <ligand>
        <name>NADP(+)</name>
        <dbReference type="ChEBI" id="CHEBI:58349"/>
    </ligand>
</feature>
<dbReference type="PIRSF" id="PIRSF000362">
    <property type="entry name" value="FNR"/>
    <property type="match status" value="1"/>
</dbReference>
<evidence type="ECO:0000313" key="12">
    <source>
        <dbReference type="EMBL" id="KAK7049314.1"/>
    </source>
</evidence>
<reference evidence="12 13" key="1">
    <citation type="submission" date="2024-01" db="EMBL/GenBank/DDBJ databases">
        <title>A draft genome for a cacao thread blight-causing isolate of Paramarasmius palmivorus.</title>
        <authorList>
            <person name="Baruah I.K."/>
            <person name="Bukari Y."/>
            <person name="Amoako-Attah I."/>
            <person name="Meinhardt L.W."/>
            <person name="Bailey B.A."/>
            <person name="Cohen S.P."/>
        </authorList>
    </citation>
    <scope>NUCLEOTIDE SEQUENCE [LARGE SCALE GENOMIC DNA]</scope>
    <source>
        <strain evidence="12 13">GH-12</strain>
    </source>
</reference>
<protein>
    <recommendedName>
        <fullName evidence="8">NADPH:adrenodoxin oxidoreductase, mitochondrial</fullName>
        <ecNumber evidence="8">1.18.1.6</ecNumber>
    </recommendedName>
</protein>
<dbReference type="Gene3D" id="3.40.50.720">
    <property type="entry name" value="NAD(P)-binding Rossmann-like Domain"/>
    <property type="match status" value="1"/>
</dbReference>
<comment type="similarity">
    <text evidence="2 8">Belongs to the ferredoxin--NADP reductase type 1 family.</text>
</comment>
<evidence type="ECO:0000256" key="5">
    <source>
        <dbReference type="ARBA" id="ARBA00022857"/>
    </source>
</evidence>
<dbReference type="EC" id="1.18.1.6" evidence="8"/>
<feature type="region of interest" description="Disordered" evidence="11">
    <location>
        <begin position="458"/>
        <end position="482"/>
    </location>
</feature>
<feature type="binding site" evidence="9">
    <location>
        <position position="41"/>
    </location>
    <ligand>
        <name>FAD</name>
        <dbReference type="ChEBI" id="CHEBI:57692"/>
    </ligand>
</feature>
<comment type="caution">
    <text evidence="12">The sequence shown here is derived from an EMBL/GenBank/DDBJ whole genome shotgun (WGS) entry which is preliminary data.</text>
</comment>
<dbReference type="InterPro" id="IPR036188">
    <property type="entry name" value="FAD/NAD-bd_sf"/>
</dbReference>
<evidence type="ECO:0000256" key="4">
    <source>
        <dbReference type="ARBA" id="ARBA00022827"/>
    </source>
</evidence>
<evidence type="ECO:0000256" key="6">
    <source>
        <dbReference type="ARBA" id="ARBA00023002"/>
    </source>
</evidence>
<dbReference type="PANTHER" id="PTHR48467:SF1">
    <property type="entry name" value="GLUTAMATE SYNTHASE 1 [NADH], CHLOROPLASTIC-LIKE"/>
    <property type="match status" value="1"/>
</dbReference>
<feature type="binding site" evidence="9">
    <location>
        <position position="11"/>
    </location>
    <ligand>
        <name>FAD</name>
        <dbReference type="ChEBI" id="CHEBI:57692"/>
    </ligand>
</feature>
<name>A0AAW0DF02_9AGAR</name>
<keyword evidence="3 8" id="KW-0285">Flavoprotein</keyword>
<dbReference type="GO" id="GO:0016491">
    <property type="term" value="F:oxidoreductase activity"/>
    <property type="evidence" value="ECO:0007669"/>
    <property type="project" value="UniProtKB-KW"/>
</dbReference>
<proteinExistence type="inferred from homology"/>
<evidence type="ECO:0000313" key="13">
    <source>
        <dbReference type="Proteomes" id="UP001383192"/>
    </source>
</evidence>
<comment type="subcellular location">
    <subcellularLocation>
        <location evidence="8">Mitochondrion</location>
    </subcellularLocation>
</comment>
<dbReference type="AlphaFoldDB" id="A0AAW0DF02"/>
<evidence type="ECO:0000256" key="11">
    <source>
        <dbReference type="SAM" id="MobiDB-lite"/>
    </source>
</evidence>
<gene>
    <name evidence="12" type="primary">ARH1</name>
    <name evidence="12" type="ORF">VNI00_005915</name>
</gene>
<keyword evidence="13" id="KW-1185">Reference proteome</keyword>
<keyword evidence="4 8" id="KW-0274">FAD</keyword>
<evidence type="ECO:0000256" key="2">
    <source>
        <dbReference type="ARBA" id="ARBA00008312"/>
    </source>
</evidence>
<dbReference type="SUPFAM" id="SSF51971">
    <property type="entry name" value="Nucleotide-binding domain"/>
    <property type="match status" value="1"/>
</dbReference>
<dbReference type="GO" id="GO:0005739">
    <property type="term" value="C:mitochondrion"/>
    <property type="evidence" value="ECO:0007669"/>
    <property type="project" value="UniProtKB-SubCell"/>
</dbReference>
<dbReference type="PANTHER" id="PTHR48467">
    <property type="entry name" value="GLUTAMATE SYNTHASE 1 [NADH], CHLOROPLASTIC-LIKE"/>
    <property type="match status" value="1"/>
</dbReference>
<organism evidence="12 13">
    <name type="scientific">Paramarasmius palmivorus</name>
    <dbReference type="NCBI Taxonomy" id="297713"/>
    <lineage>
        <taxon>Eukaryota</taxon>
        <taxon>Fungi</taxon>
        <taxon>Dikarya</taxon>
        <taxon>Basidiomycota</taxon>
        <taxon>Agaricomycotina</taxon>
        <taxon>Agaricomycetes</taxon>
        <taxon>Agaricomycetidae</taxon>
        <taxon>Agaricales</taxon>
        <taxon>Marasmiineae</taxon>
        <taxon>Marasmiaceae</taxon>
        <taxon>Paramarasmius</taxon>
    </lineage>
</organism>
<dbReference type="PRINTS" id="PR00419">
    <property type="entry name" value="ADXRDTASE"/>
</dbReference>
<comment type="cofactor">
    <cofactor evidence="1 8 9">
        <name>FAD</name>
        <dbReference type="ChEBI" id="CHEBI:57692"/>
    </cofactor>
</comment>
<evidence type="ECO:0000256" key="9">
    <source>
        <dbReference type="PIRSR" id="PIRSR000362-1"/>
    </source>
</evidence>
<feature type="binding site" evidence="10">
    <location>
        <position position="213"/>
    </location>
    <ligand>
        <name>NADP(+)</name>
        <dbReference type="ChEBI" id="CHEBI:58349"/>
    </ligand>
</feature>